<feature type="compositionally biased region" description="Low complexity" evidence="1">
    <location>
        <begin position="325"/>
        <end position="343"/>
    </location>
</feature>
<dbReference type="AlphaFoldDB" id="A0A4Q1BLJ0"/>
<feature type="region of interest" description="Disordered" evidence="1">
    <location>
        <begin position="71"/>
        <end position="93"/>
    </location>
</feature>
<reference evidence="2 3" key="1">
    <citation type="submission" date="2016-06" db="EMBL/GenBank/DDBJ databases">
        <title>Evolution of pathogenesis and genome organization in the Tremellales.</title>
        <authorList>
            <person name="Cuomo C."/>
            <person name="Litvintseva A."/>
            <person name="Heitman J."/>
            <person name="Chen Y."/>
            <person name="Sun S."/>
            <person name="Springer D."/>
            <person name="Dromer F."/>
            <person name="Young S."/>
            <person name="Zeng Q."/>
            <person name="Chapman S."/>
            <person name="Gujja S."/>
            <person name="Saif S."/>
            <person name="Birren B."/>
        </authorList>
    </citation>
    <scope>NUCLEOTIDE SEQUENCE [LARGE SCALE GENOMIC DNA]</scope>
    <source>
        <strain evidence="2 3">ATCC 28783</strain>
    </source>
</reference>
<gene>
    <name evidence="2" type="ORF">M231_04065</name>
</gene>
<feature type="compositionally biased region" description="Polar residues" evidence="1">
    <location>
        <begin position="349"/>
        <end position="358"/>
    </location>
</feature>
<feature type="compositionally biased region" description="Acidic residues" evidence="1">
    <location>
        <begin position="157"/>
        <end position="172"/>
    </location>
</feature>
<feature type="compositionally biased region" description="Acidic residues" evidence="1">
    <location>
        <begin position="263"/>
        <end position="278"/>
    </location>
</feature>
<evidence type="ECO:0000313" key="3">
    <source>
        <dbReference type="Proteomes" id="UP000289152"/>
    </source>
</evidence>
<dbReference type="EMBL" id="SDIL01000044">
    <property type="protein sequence ID" value="RXK38658.1"/>
    <property type="molecule type" value="Genomic_DNA"/>
</dbReference>
<keyword evidence="3" id="KW-1185">Reference proteome</keyword>
<evidence type="ECO:0000256" key="1">
    <source>
        <dbReference type="SAM" id="MobiDB-lite"/>
    </source>
</evidence>
<organism evidence="2 3">
    <name type="scientific">Tremella mesenterica</name>
    <name type="common">Jelly fungus</name>
    <dbReference type="NCBI Taxonomy" id="5217"/>
    <lineage>
        <taxon>Eukaryota</taxon>
        <taxon>Fungi</taxon>
        <taxon>Dikarya</taxon>
        <taxon>Basidiomycota</taxon>
        <taxon>Agaricomycotina</taxon>
        <taxon>Tremellomycetes</taxon>
        <taxon>Tremellales</taxon>
        <taxon>Tremellaceae</taxon>
        <taxon>Tremella</taxon>
    </lineage>
</organism>
<comment type="caution">
    <text evidence="2">The sequence shown here is derived from an EMBL/GenBank/DDBJ whole genome shotgun (WGS) entry which is preliminary data.</text>
</comment>
<feature type="region of interest" description="Disordered" evidence="1">
    <location>
        <begin position="318"/>
        <end position="409"/>
    </location>
</feature>
<dbReference type="Proteomes" id="UP000289152">
    <property type="component" value="Unassembled WGS sequence"/>
</dbReference>
<feature type="region of interest" description="Disordered" evidence="1">
    <location>
        <begin position="157"/>
        <end position="184"/>
    </location>
</feature>
<protein>
    <submittedName>
        <fullName evidence="2">Uncharacterized protein</fullName>
    </submittedName>
</protein>
<evidence type="ECO:0000313" key="2">
    <source>
        <dbReference type="EMBL" id="RXK38658.1"/>
    </source>
</evidence>
<dbReference type="InParanoid" id="A0A4Q1BLJ0"/>
<name>A0A4Q1BLJ0_TREME</name>
<feature type="region of interest" description="Disordered" evidence="1">
    <location>
        <begin position="228"/>
        <end position="283"/>
    </location>
</feature>
<sequence>MTVVKAYVRRGKVAALRSYWESTCSPPQPTRLDLLNRTWRRPEENVDCRTTMTSIPGLGVQDDDNVDGVKDHDHHHNHHHQGIYHGGDRGNDEYYKDRQQEKEHCDSDKILDLESDIDIDSIHHPQTFPIDITPFTPTLVNGEIPSFPHHLTVTVEEEEEEVEEVEEEEEEKDAPPSSHLTHIPQNSLVSHMSQELSVSRIHQEDCVSRTTEHASVSWTEHSLVSFSVSRTTGRSSARHVTQADPSENSSASHQFTTTKAIESDMDQNVDLSEEEGSEVENLSRRKFEKYKRKTLSPPLLSPGVYRIEKTRSPPSFLLHPCSFRTSPEPTSLPSSPETTPQLSFLPTLRQPTLAISSSRPPPEQTPLPSSSRRSEQTPWSKNSREARTSAKALAKRLEYERMMDAKRRR</sequence>
<proteinExistence type="predicted"/>
<feature type="compositionally biased region" description="Basic and acidic residues" evidence="1">
    <location>
        <begin position="395"/>
        <end position="409"/>
    </location>
</feature>
<feature type="compositionally biased region" description="Polar residues" evidence="1">
    <location>
        <begin position="366"/>
        <end position="381"/>
    </location>
</feature>
<feature type="compositionally biased region" description="Polar residues" evidence="1">
    <location>
        <begin position="228"/>
        <end position="260"/>
    </location>
</feature>
<accession>A0A4Q1BLJ0</accession>